<keyword evidence="2" id="KW-1185">Reference proteome</keyword>
<dbReference type="Proteomes" id="UP000076962">
    <property type="component" value="Unassembled WGS sequence"/>
</dbReference>
<evidence type="ECO:0000313" key="1">
    <source>
        <dbReference type="EMBL" id="OAD22247.1"/>
    </source>
</evidence>
<evidence type="ECO:0000313" key="2">
    <source>
        <dbReference type="Proteomes" id="UP000076962"/>
    </source>
</evidence>
<sequence length="56" mass="6733">MIFSGSHAGAWEPEKWLNRRSQRRSYTCNAFNDLIRHFNLLRPRIIKKTTQLRLGF</sequence>
<accession>A0A176S2U7</accession>
<organism evidence="1 2">
    <name type="scientific">Candidatus Thiomargarita nelsonii</name>
    <dbReference type="NCBI Taxonomy" id="1003181"/>
    <lineage>
        <taxon>Bacteria</taxon>
        <taxon>Pseudomonadati</taxon>
        <taxon>Pseudomonadota</taxon>
        <taxon>Gammaproteobacteria</taxon>
        <taxon>Thiotrichales</taxon>
        <taxon>Thiotrichaceae</taxon>
        <taxon>Thiomargarita</taxon>
    </lineage>
</organism>
<dbReference type="AlphaFoldDB" id="A0A176S2U7"/>
<comment type="caution">
    <text evidence="1">The sequence shown here is derived from an EMBL/GenBank/DDBJ whole genome shotgun (WGS) entry which is preliminary data.</text>
</comment>
<protein>
    <submittedName>
        <fullName evidence="1">Uncharacterized protein</fullName>
    </submittedName>
</protein>
<proteinExistence type="predicted"/>
<reference evidence="1 2" key="1">
    <citation type="submission" date="2016-05" db="EMBL/GenBank/DDBJ databases">
        <title>Single-cell genome of chain-forming Candidatus Thiomargarita nelsonii and comparison to other large sulfur-oxidizing bacteria.</title>
        <authorList>
            <person name="Winkel M."/>
            <person name="Salman V."/>
            <person name="Woyke T."/>
            <person name="Schulz-Vogt H."/>
            <person name="Richter M."/>
            <person name="Flood B."/>
            <person name="Bailey J."/>
            <person name="Amann R."/>
            <person name="Mussmann M."/>
        </authorList>
    </citation>
    <scope>NUCLEOTIDE SEQUENCE [LARGE SCALE GENOMIC DNA]</scope>
    <source>
        <strain evidence="1 2">THI036</strain>
    </source>
</reference>
<dbReference type="EMBL" id="LUTY01001077">
    <property type="protein sequence ID" value="OAD22247.1"/>
    <property type="molecule type" value="Genomic_DNA"/>
</dbReference>
<gene>
    <name evidence="1" type="ORF">THIOM_001956</name>
</gene>
<name>A0A176S2U7_9GAMM</name>